<comment type="caution">
    <text evidence="1">The sequence shown here is derived from an EMBL/GenBank/DDBJ whole genome shotgun (WGS) entry which is preliminary data.</text>
</comment>
<organism evidence="1 2">
    <name type="scientific">Sphingomonas jinjuensis</name>
    <dbReference type="NCBI Taxonomy" id="535907"/>
    <lineage>
        <taxon>Bacteria</taxon>
        <taxon>Pseudomonadati</taxon>
        <taxon>Pseudomonadota</taxon>
        <taxon>Alphaproteobacteria</taxon>
        <taxon>Sphingomonadales</taxon>
        <taxon>Sphingomonadaceae</taxon>
        <taxon>Sphingomonas</taxon>
    </lineage>
</organism>
<evidence type="ECO:0000313" key="1">
    <source>
        <dbReference type="EMBL" id="MBB4152929.1"/>
    </source>
</evidence>
<dbReference type="EMBL" id="JACIEV010000002">
    <property type="protein sequence ID" value="MBB4152929.1"/>
    <property type="molecule type" value="Genomic_DNA"/>
</dbReference>
<dbReference type="AlphaFoldDB" id="A0A840F557"/>
<evidence type="ECO:0000313" key="2">
    <source>
        <dbReference type="Proteomes" id="UP000529795"/>
    </source>
</evidence>
<name>A0A840F557_9SPHN</name>
<proteinExistence type="predicted"/>
<dbReference type="RefSeq" id="WP_183982620.1">
    <property type="nucleotide sequence ID" value="NZ_JACIEV010000002.1"/>
</dbReference>
<dbReference type="Proteomes" id="UP000529795">
    <property type="component" value="Unassembled WGS sequence"/>
</dbReference>
<protein>
    <recommendedName>
        <fullName evidence="3">XRE family transcriptional regulator</fullName>
    </recommendedName>
</protein>
<evidence type="ECO:0008006" key="3">
    <source>
        <dbReference type="Google" id="ProtNLM"/>
    </source>
</evidence>
<gene>
    <name evidence="1" type="ORF">GGQ80_000817</name>
</gene>
<sequence>MTPGTYLRQSREEAAMTLRDLALCLDSEPAISCQSREQWLRRIEEGIDPLGCTTANALLSVRALRLDPELLALLMDRAAGVDLAVRLVPSFQPAGSAS</sequence>
<accession>A0A840F557</accession>
<keyword evidence="2" id="KW-1185">Reference proteome</keyword>
<reference evidence="1 2" key="1">
    <citation type="submission" date="2020-08" db="EMBL/GenBank/DDBJ databases">
        <title>Genomic Encyclopedia of Type Strains, Phase IV (KMG-IV): sequencing the most valuable type-strain genomes for metagenomic binning, comparative biology and taxonomic classification.</title>
        <authorList>
            <person name="Goeker M."/>
        </authorList>
    </citation>
    <scope>NUCLEOTIDE SEQUENCE [LARGE SCALE GENOMIC DNA]</scope>
    <source>
        <strain evidence="1 2">YC6723</strain>
    </source>
</reference>